<proteinExistence type="predicted"/>
<sequence>MRSKGLQSWSPSVLALYRVSGSAVLTFLSPGDDQVSRTAVFRTAVLVSLSPGAVSGQWDCSPDFSQSWRCIRSVGLQSWSPLVLALYRVSGSAVLIFLSPGAVSGQWDCSPGLPQSWHGIGSVGLQS</sequence>
<name>A0AAV3YTZ4_9GAST</name>
<dbReference type="AlphaFoldDB" id="A0AAV3YTZ4"/>
<dbReference type="Proteomes" id="UP000735302">
    <property type="component" value="Unassembled WGS sequence"/>
</dbReference>
<accession>A0AAV3YTZ4</accession>
<gene>
    <name evidence="1" type="ORF">PoB_001303900</name>
</gene>
<dbReference type="EMBL" id="BLXT01001549">
    <property type="protein sequence ID" value="GFN86533.1"/>
    <property type="molecule type" value="Genomic_DNA"/>
</dbReference>
<comment type="caution">
    <text evidence="1">The sequence shown here is derived from an EMBL/GenBank/DDBJ whole genome shotgun (WGS) entry which is preliminary data.</text>
</comment>
<protein>
    <submittedName>
        <fullName evidence="1">Uncharacterized protein</fullName>
    </submittedName>
</protein>
<evidence type="ECO:0000313" key="1">
    <source>
        <dbReference type="EMBL" id="GFN86533.1"/>
    </source>
</evidence>
<evidence type="ECO:0000313" key="2">
    <source>
        <dbReference type="Proteomes" id="UP000735302"/>
    </source>
</evidence>
<keyword evidence="2" id="KW-1185">Reference proteome</keyword>
<organism evidence="1 2">
    <name type="scientific">Plakobranchus ocellatus</name>
    <dbReference type="NCBI Taxonomy" id="259542"/>
    <lineage>
        <taxon>Eukaryota</taxon>
        <taxon>Metazoa</taxon>
        <taxon>Spiralia</taxon>
        <taxon>Lophotrochozoa</taxon>
        <taxon>Mollusca</taxon>
        <taxon>Gastropoda</taxon>
        <taxon>Heterobranchia</taxon>
        <taxon>Euthyneura</taxon>
        <taxon>Panpulmonata</taxon>
        <taxon>Sacoglossa</taxon>
        <taxon>Placobranchoidea</taxon>
        <taxon>Plakobranchidae</taxon>
        <taxon>Plakobranchus</taxon>
    </lineage>
</organism>
<reference evidence="1 2" key="1">
    <citation type="journal article" date="2021" name="Elife">
        <title>Chloroplast acquisition without the gene transfer in kleptoplastic sea slugs, Plakobranchus ocellatus.</title>
        <authorList>
            <person name="Maeda T."/>
            <person name="Takahashi S."/>
            <person name="Yoshida T."/>
            <person name="Shimamura S."/>
            <person name="Takaki Y."/>
            <person name="Nagai Y."/>
            <person name="Toyoda A."/>
            <person name="Suzuki Y."/>
            <person name="Arimoto A."/>
            <person name="Ishii H."/>
            <person name="Satoh N."/>
            <person name="Nishiyama T."/>
            <person name="Hasebe M."/>
            <person name="Maruyama T."/>
            <person name="Minagawa J."/>
            <person name="Obokata J."/>
            <person name="Shigenobu S."/>
        </authorList>
    </citation>
    <scope>NUCLEOTIDE SEQUENCE [LARGE SCALE GENOMIC DNA]</scope>
</reference>